<dbReference type="AlphaFoldDB" id="J0WJN1"/>
<accession>J0WJN1</accession>
<protein>
    <submittedName>
        <fullName evidence="1">Uncharacterized protein</fullName>
    </submittedName>
</protein>
<dbReference type="InParanoid" id="J0WJN1"/>
<evidence type="ECO:0000313" key="1">
    <source>
        <dbReference type="EMBL" id="EJD32473.1"/>
    </source>
</evidence>
<name>J0WJN1_AURST</name>
<sequence length="134" mass="15063">MSNLLLRAHYYSKTARRGRNVKLAGNASFASIENILGRTGSRIEQCDVAFWRNGRHHRMMVFFKKRRGGVETNLALRNQFNVNINAEIVVVSCHANAAEPRFGHLRTPALADRAVDLFLDRLRQDGAVPSSITS</sequence>
<dbReference type="KEGG" id="adl:AURDEDRAFT_178451"/>
<gene>
    <name evidence="1" type="ORF">AURDEDRAFT_178451</name>
</gene>
<keyword evidence="2" id="KW-1185">Reference proteome</keyword>
<evidence type="ECO:0000313" key="2">
    <source>
        <dbReference type="Proteomes" id="UP000006514"/>
    </source>
</evidence>
<dbReference type="EMBL" id="JH688938">
    <property type="protein sequence ID" value="EJD32473.1"/>
    <property type="molecule type" value="Genomic_DNA"/>
</dbReference>
<organism evidence="1 2">
    <name type="scientific">Auricularia subglabra (strain TFB-10046 / SS5)</name>
    <name type="common">White-rot fungus</name>
    <name type="synonym">Auricularia delicata (strain TFB10046)</name>
    <dbReference type="NCBI Taxonomy" id="717982"/>
    <lineage>
        <taxon>Eukaryota</taxon>
        <taxon>Fungi</taxon>
        <taxon>Dikarya</taxon>
        <taxon>Basidiomycota</taxon>
        <taxon>Agaricomycotina</taxon>
        <taxon>Agaricomycetes</taxon>
        <taxon>Auriculariales</taxon>
        <taxon>Auriculariaceae</taxon>
        <taxon>Auricularia</taxon>
    </lineage>
</organism>
<proteinExistence type="predicted"/>
<reference evidence="2" key="1">
    <citation type="journal article" date="2012" name="Science">
        <title>The Paleozoic origin of enzymatic lignin decomposition reconstructed from 31 fungal genomes.</title>
        <authorList>
            <person name="Floudas D."/>
            <person name="Binder M."/>
            <person name="Riley R."/>
            <person name="Barry K."/>
            <person name="Blanchette R.A."/>
            <person name="Henrissat B."/>
            <person name="Martinez A.T."/>
            <person name="Otillar R."/>
            <person name="Spatafora J.W."/>
            <person name="Yadav J.S."/>
            <person name="Aerts A."/>
            <person name="Benoit I."/>
            <person name="Boyd A."/>
            <person name="Carlson A."/>
            <person name="Copeland A."/>
            <person name="Coutinho P.M."/>
            <person name="de Vries R.P."/>
            <person name="Ferreira P."/>
            <person name="Findley K."/>
            <person name="Foster B."/>
            <person name="Gaskell J."/>
            <person name="Glotzer D."/>
            <person name="Gorecki P."/>
            <person name="Heitman J."/>
            <person name="Hesse C."/>
            <person name="Hori C."/>
            <person name="Igarashi K."/>
            <person name="Jurgens J.A."/>
            <person name="Kallen N."/>
            <person name="Kersten P."/>
            <person name="Kohler A."/>
            <person name="Kuees U."/>
            <person name="Kumar T.K.A."/>
            <person name="Kuo A."/>
            <person name="LaButti K."/>
            <person name="Larrondo L.F."/>
            <person name="Lindquist E."/>
            <person name="Ling A."/>
            <person name="Lombard V."/>
            <person name="Lucas S."/>
            <person name="Lundell T."/>
            <person name="Martin R."/>
            <person name="McLaughlin D.J."/>
            <person name="Morgenstern I."/>
            <person name="Morin E."/>
            <person name="Murat C."/>
            <person name="Nagy L.G."/>
            <person name="Nolan M."/>
            <person name="Ohm R.A."/>
            <person name="Patyshakuliyeva A."/>
            <person name="Rokas A."/>
            <person name="Ruiz-Duenas F.J."/>
            <person name="Sabat G."/>
            <person name="Salamov A."/>
            <person name="Samejima M."/>
            <person name="Schmutz J."/>
            <person name="Slot J.C."/>
            <person name="St John F."/>
            <person name="Stenlid J."/>
            <person name="Sun H."/>
            <person name="Sun S."/>
            <person name="Syed K."/>
            <person name="Tsang A."/>
            <person name="Wiebenga A."/>
            <person name="Young D."/>
            <person name="Pisabarro A."/>
            <person name="Eastwood D.C."/>
            <person name="Martin F."/>
            <person name="Cullen D."/>
            <person name="Grigoriev I.V."/>
            <person name="Hibbett D.S."/>
        </authorList>
    </citation>
    <scope>NUCLEOTIDE SEQUENCE [LARGE SCALE GENOMIC DNA]</scope>
    <source>
        <strain evidence="2">TFB10046</strain>
    </source>
</reference>
<dbReference type="Proteomes" id="UP000006514">
    <property type="component" value="Unassembled WGS sequence"/>
</dbReference>